<dbReference type="InterPro" id="IPR037185">
    <property type="entry name" value="EmrE-like"/>
</dbReference>
<evidence type="ECO:0000313" key="5">
    <source>
        <dbReference type="Proteomes" id="UP000619260"/>
    </source>
</evidence>
<feature type="transmembrane region" description="Helical" evidence="2">
    <location>
        <begin position="174"/>
        <end position="193"/>
    </location>
</feature>
<dbReference type="AlphaFoldDB" id="A0A8J3YSN4"/>
<evidence type="ECO:0000256" key="1">
    <source>
        <dbReference type="ARBA" id="ARBA00007362"/>
    </source>
</evidence>
<feature type="transmembrane region" description="Helical" evidence="2">
    <location>
        <begin position="115"/>
        <end position="134"/>
    </location>
</feature>
<gene>
    <name evidence="4" type="ORF">Val02_65840</name>
</gene>
<dbReference type="InterPro" id="IPR000620">
    <property type="entry name" value="EamA_dom"/>
</dbReference>
<dbReference type="GO" id="GO:0016020">
    <property type="term" value="C:membrane"/>
    <property type="evidence" value="ECO:0007669"/>
    <property type="project" value="InterPro"/>
</dbReference>
<dbReference type="EMBL" id="BOPF01000030">
    <property type="protein sequence ID" value="GIJ49698.1"/>
    <property type="molecule type" value="Genomic_DNA"/>
</dbReference>
<dbReference type="Proteomes" id="UP000619260">
    <property type="component" value="Unassembled WGS sequence"/>
</dbReference>
<proteinExistence type="inferred from homology"/>
<organism evidence="4 5">
    <name type="scientific">Virgisporangium aliadipatigenens</name>
    <dbReference type="NCBI Taxonomy" id="741659"/>
    <lineage>
        <taxon>Bacteria</taxon>
        <taxon>Bacillati</taxon>
        <taxon>Actinomycetota</taxon>
        <taxon>Actinomycetes</taxon>
        <taxon>Micromonosporales</taxon>
        <taxon>Micromonosporaceae</taxon>
        <taxon>Virgisporangium</taxon>
    </lineage>
</organism>
<keyword evidence="5" id="KW-1185">Reference proteome</keyword>
<protein>
    <submittedName>
        <fullName evidence="4">Membrane protein</fullName>
    </submittedName>
</protein>
<dbReference type="SUPFAM" id="SSF103481">
    <property type="entry name" value="Multidrug resistance efflux transporter EmrE"/>
    <property type="match status" value="2"/>
</dbReference>
<accession>A0A8J3YSN4</accession>
<keyword evidence="2" id="KW-0472">Membrane</keyword>
<sequence>MFPLVLAAVSAGVWGTADYVGGRATRRIDAFRVAVLSKLFSVPLLAVYLTLLPVAFPGRSVAWGLAAGGAGMAALITFYRALASGAMAVVAPVSAVTAAVLPFGAGLVAGERPGLWAIVGVLCAVAAIGLVSMAPSTGRATMSLVGLALLSGVGFGLFFVLLDRAAAAAGGDAGLWPIAFSQSGALLVGFFLWERHRRAAGRTPSQRPAGILKLIALSGMLDMTANALYLLAVRDGMLSIVAPLASLYPVSTVLLALALDRERVRPVQVAGLGLAVAALVLVAS</sequence>
<feature type="transmembrane region" description="Helical" evidence="2">
    <location>
        <begin position="33"/>
        <end position="56"/>
    </location>
</feature>
<feature type="transmembrane region" description="Helical" evidence="2">
    <location>
        <begin position="141"/>
        <end position="162"/>
    </location>
</feature>
<comment type="similarity">
    <text evidence="1">Belongs to the EamA transporter family.</text>
</comment>
<feature type="transmembrane region" description="Helical" evidence="2">
    <location>
        <begin position="214"/>
        <end position="232"/>
    </location>
</feature>
<comment type="caution">
    <text evidence="4">The sequence shown here is derived from an EMBL/GenBank/DDBJ whole genome shotgun (WGS) entry which is preliminary data.</text>
</comment>
<evidence type="ECO:0000313" key="4">
    <source>
        <dbReference type="EMBL" id="GIJ49698.1"/>
    </source>
</evidence>
<feature type="transmembrane region" description="Helical" evidence="2">
    <location>
        <begin position="266"/>
        <end position="283"/>
    </location>
</feature>
<keyword evidence="2" id="KW-0812">Transmembrane</keyword>
<reference evidence="4" key="1">
    <citation type="submission" date="2021-01" db="EMBL/GenBank/DDBJ databases">
        <title>Whole genome shotgun sequence of Virgisporangium aliadipatigenens NBRC 105644.</title>
        <authorList>
            <person name="Komaki H."/>
            <person name="Tamura T."/>
        </authorList>
    </citation>
    <scope>NUCLEOTIDE SEQUENCE</scope>
    <source>
        <strain evidence="4">NBRC 105644</strain>
    </source>
</reference>
<evidence type="ECO:0000256" key="2">
    <source>
        <dbReference type="SAM" id="Phobius"/>
    </source>
</evidence>
<keyword evidence="2" id="KW-1133">Transmembrane helix</keyword>
<feature type="domain" description="EamA" evidence="3">
    <location>
        <begin position="145"/>
        <end position="282"/>
    </location>
</feature>
<dbReference type="Pfam" id="PF00892">
    <property type="entry name" value="EamA"/>
    <property type="match status" value="1"/>
</dbReference>
<evidence type="ECO:0000259" key="3">
    <source>
        <dbReference type="Pfam" id="PF00892"/>
    </source>
</evidence>
<name>A0A8J3YSN4_9ACTN</name>
<feature type="transmembrane region" description="Helical" evidence="2">
    <location>
        <begin position="89"/>
        <end position="109"/>
    </location>
</feature>
<dbReference type="RefSeq" id="WP_203903171.1">
    <property type="nucleotide sequence ID" value="NZ_BOPF01000030.1"/>
</dbReference>
<feature type="transmembrane region" description="Helical" evidence="2">
    <location>
        <begin position="238"/>
        <end position="259"/>
    </location>
</feature>
<feature type="transmembrane region" description="Helical" evidence="2">
    <location>
        <begin position="62"/>
        <end position="82"/>
    </location>
</feature>
<dbReference type="Gene3D" id="1.10.3730.20">
    <property type="match status" value="1"/>
</dbReference>